<dbReference type="PATRIC" id="fig|1029756.8.peg.3478"/>
<gene>
    <name evidence="1" type="ORF">W911_16700</name>
</gene>
<reference evidence="1 2" key="1">
    <citation type="journal article" date="2014" name="Genome Announc.">
        <title>Complete Genome Sequence of Hyphomicrobium nitrativorans Strain NL23, a Denitrifying Bacterium Isolated from Biofilm of a Methanol-Fed Denitrification System Treating Seawater at the Montreal Biodome.</title>
        <authorList>
            <person name="Martineau C."/>
            <person name="Villeneuve C."/>
            <person name="Mauffrey F."/>
            <person name="Villemur R."/>
        </authorList>
    </citation>
    <scope>NUCLEOTIDE SEQUENCE [LARGE SCALE GENOMIC DNA]</scope>
    <source>
        <strain evidence="1">NL23</strain>
    </source>
</reference>
<accession>V5SIQ8</accession>
<proteinExistence type="predicted"/>
<dbReference type="KEGG" id="hni:W911_16700"/>
<dbReference type="EMBL" id="CP006912">
    <property type="protein sequence ID" value="AHB50428.1"/>
    <property type="molecule type" value="Genomic_DNA"/>
</dbReference>
<evidence type="ECO:0000313" key="1">
    <source>
        <dbReference type="EMBL" id="AHB50428.1"/>
    </source>
</evidence>
<evidence type="ECO:0000313" key="2">
    <source>
        <dbReference type="Proteomes" id="UP000018542"/>
    </source>
</evidence>
<dbReference type="AlphaFoldDB" id="V5SIQ8"/>
<dbReference type="HOGENOM" id="CLU_3311042_0_0_5"/>
<dbReference type="Proteomes" id="UP000018542">
    <property type="component" value="Chromosome"/>
</dbReference>
<protein>
    <submittedName>
        <fullName evidence="1">Uncharacterized protein</fullName>
    </submittedName>
</protein>
<sequence length="39" mass="4296">MVIEGVFGLQANALSGDDRHETFAKSGKARPLRAVLRFH</sequence>
<name>V5SIQ8_9HYPH</name>
<keyword evidence="2" id="KW-1185">Reference proteome</keyword>
<organism evidence="1 2">
    <name type="scientific">Hyphomicrobium nitrativorans NL23</name>
    <dbReference type="NCBI Taxonomy" id="1029756"/>
    <lineage>
        <taxon>Bacteria</taxon>
        <taxon>Pseudomonadati</taxon>
        <taxon>Pseudomonadota</taxon>
        <taxon>Alphaproteobacteria</taxon>
        <taxon>Hyphomicrobiales</taxon>
        <taxon>Hyphomicrobiaceae</taxon>
        <taxon>Hyphomicrobium</taxon>
    </lineage>
</organism>